<reference evidence="1 2" key="1">
    <citation type="submission" date="2023-07" db="EMBL/GenBank/DDBJ databases">
        <title>Citrobacter selenititolerans sp. nov., isolated from seleniferous soil.</title>
        <authorList>
            <person name="Zhang S."/>
            <person name="Li K."/>
            <person name="Peng J."/>
            <person name="Wang H."/>
            <person name="Sun J."/>
            <person name="Guo Y."/>
        </authorList>
    </citation>
    <scope>NUCLEOTIDE SEQUENCE [LARGE SCALE GENOMIC DNA]</scope>
    <source>
        <strain evidence="1 2">S2-9</strain>
    </source>
</reference>
<protein>
    <recommendedName>
        <fullName evidence="3">Phage tail protein</fullName>
    </recommendedName>
</protein>
<proteinExistence type="predicted"/>
<evidence type="ECO:0000313" key="2">
    <source>
        <dbReference type="Proteomes" id="UP001174867"/>
    </source>
</evidence>
<dbReference type="EMBL" id="JAUJYW010000002">
    <property type="protein sequence ID" value="MDN8599017.1"/>
    <property type="molecule type" value="Genomic_DNA"/>
</dbReference>
<dbReference type="RefSeq" id="WP_301697445.1">
    <property type="nucleotide sequence ID" value="NZ_JAUJYW010000002.1"/>
</dbReference>
<dbReference type="Proteomes" id="UP001174867">
    <property type="component" value="Unassembled WGS sequence"/>
</dbReference>
<organism evidence="1 2">
    <name type="scientific">Citrobacter enshiensis</name>
    <dbReference type="NCBI Taxonomy" id="2971264"/>
    <lineage>
        <taxon>Bacteria</taxon>
        <taxon>Pseudomonadati</taxon>
        <taxon>Pseudomonadota</taxon>
        <taxon>Gammaproteobacteria</taxon>
        <taxon>Enterobacterales</taxon>
        <taxon>Enterobacteriaceae</taxon>
        <taxon>Citrobacter</taxon>
    </lineage>
</organism>
<name>A0ABT8PSN4_9ENTR</name>
<accession>A0ABT8PSN4</accession>
<gene>
    <name evidence="1" type="ORF">Q0A17_06260</name>
</gene>
<sequence length="160" mass="17617">MAIPWVKTFGIYPEIPAGFDTPAVFFEVEEWADSDETVNACQAVELTCSFYLLREFAADQWGRKAKNAALFFSNWIAGRMFGPETKPAVFVSAAPATWEKAGKALSSHSIWCVTFTQVVGVGADPYAPPPNAPLLKELYIGFAPDIGPEHINDYTRIPPE</sequence>
<comment type="caution">
    <text evidence="1">The sequence shown here is derived from an EMBL/GenBank/DDBJ whole genome shotgun (WGS) entry which is preliminary data.</text>
</comment>
<keyword evidence="2" id="KW-1185">Reference proteome</keyword>
<evidence type="ECO:0000313" key="1">
    <source>
        <dbReference type="EMBL" id="MDN8599017.1"/>
    </source>
</evidence>
<evidence type="ECO:0008006" key="3">
    <source>
        <dbReference type="Google" id="ProtNLM"/>
    </source>
</evidence>